<dbReference type="GO" id="GO:0043546">
    <property type="term" value="F:molybdopterin cofactor binding"/>
    <property type="evidence" value="ECO:0007669"/>
    <property type="project" value="InterPro"/>
</dbReference>
<evidence type="ECO:0000256" key="3">
    <source>
        <dbReference type="ARBA" id="ARBA00022505"/>
    </source>
</evidence>
<dbReference type="InterPro" id="IPR006656">
    <property type="entry name" value="Mopterin_OxRdtase"/>
</dbReference>
<evidence type="ECO:0000259" key="8">
    <source>
        <dbReference type="PROSITE" id="PS51669"/>
    </source>
</evidence>
<feature type="domain" description="4Fe-4S Mo/W bis-MGD-type" evidence="8">
    <location>
        <begin position="1"/>
        <end position="59"/>
    </location>
</feature>
<evidence type="ECO:0000256" key="4">
    <source>
        <dbReference type="ARBA" id="ARBA00022723"/>
    </source>
</evidence>
<dbReference type="PANTHER" id="PTHR43742:SF6">
    <property type="entry name" value="OXIDOREDUCTASE YYAE-RELATED"/>
    <property type="match status" value="1"/>
</dbReference>
<accession>A0A0S6VY26</accession>
<evidence type="ECO:0000256" key="5">
    <source>
        <dbReference type="ARBA" id="ARBA00023002"/>
    </source>
</evidence>
<evidence type="ECO:0000256" key="6">
    <source>
        <dbReference type="ARBA" id="ARBA00023004"/>
    </source>
</evidence>
<organism evidence="9">
    <name type="scientific">Candidatus Moduliflexus flocculans</name>
    <dbReference type="NCBI Taxonomy" id="1499966"/>
    <lineage>
        <taxon>Bacteria</taxon>
        <taxon>Candidatus Moduliflexota</taxon>
        <taxon>Candidatus Moduliflexia</taxon>
        <taxon>Candidatus Moduliflexales</taxon>
        <taxon>Candidatus Moduliflexaceae</taxon>
    </lineage>
</organism>
<gene>
    <name evidence="9" type="ORF">U14_02101</name>
</gene>
<dbReference type="SMART" id="SM00926">
    <property type="entry name" value="Molybdop_Fe4S4"/>
    <property type="match status" value="1"/>
</dbReference>
<dbReference type="InterPro" id="IPR006657">
    <property type="entry name" value="MoPterin_dinucl-bd_dom"/>
</dbReference>
<keyword evidence="10" id="KW-1185">Reference proteome</keyword>
<evidence type="ECO:0000256" key="7">
    <source>
        <dbReference type="ARBA" id="ARBA00023014"/>
    </source>
</evidence>
<dbReference type="Gene3D" id="2.20.25.90">
    <property type="entry name" value="ADC-like domains"/>
    <property type="match status" value="1"/>
</dbReference>
<dbReference type="Gene3D" id="2.40.40.20">
    <property type="match status" value="1"/>
</dbReference>
<dbReference type="PANTHER" id="PTHR43742">
    <property type="entry name" value="TRIMETHYLAMINE-N-OXIDE REDUCTASE"/>
    <property type="match status" value="1"/>
</dbReference>
<comment type="similarity">
    <text evidence="2">Belongs to the prokaryotic molybdopterin-containing oxidoreductase family.</text>
</comment>
<dbReference type="GO" id="GO:0016491">
    <property type="term" value="F:oxidoreductase activity"/>
    <property type="evidence" value="ECO:0007669"/>
    <property type="project" value="UniProtKB-KW"/>
</dbReference>
<dbReference type="PROSITE" id="PS51669">
    <property type="entry name" value="4FE4S_MOW_BIS_MGD"/>
    <property type="match status" value="1"/>
</dbReference>
<dbReference type="Gene3D" id="3.40.50.740">
    <property type="match status" value="1"/>
</dbReference>
<evidence type="ECO:0000313" key="9">
    <source>
        <dbReference type="EMBL" id="GAK50860.1"/>
    </source>
</evidence>
<keyword evidence="6" id="KW-0408">Iron</keyword>
<dbReference type="STRING" id="1499966.U14_02101"/>
<dbReference type="Pfam" id="PF04879">
    <property type="entry name" value="Molybdop_Fe4S4"/>
    <property type="match status" value="1"/>
</dbReference>
<dbReference type="Proteomes" id="UP000030700">
    <property type="component" value="Unassembled WGS sequence"/>
</dbReference>
<dbReference type="PROSITE" id="PS00932">
    <property type="entry name" value="MOLYBDOPTERIN_PROK_3"/>
    <property type="match status" value="1"/>
</dbReference>
<dbReference type="InterPro" id="IPR009010">
    <property type="entry name" value="Asp_de-COase-like_dom_sf"/>
</dbReference>
<keyword evidence="3" id="KW-0500">Molybdenum</keyword>
<keyword evidence="7" id="KW-0411">Iron-sulfur</keyword>
<dbReference type="InterPro" id="IPR006655">
    <property type="entry name" value="Mopterin_OxRdtase_prok_CS"/>
</dbReference>
<sequence>MKTIITACARDCYDTCSLIVTLDDAGQIISSNGDPEHPLTRGFTCPRGAKDGQRLTTNRVTQPFLRRGTEFVPIDWEAALNIVATRFAEIVEKHGAEKLLYLDYAGNSGLMTEAFSRRLWYALGATQTDHAVCSKAGHRGIGLHYGRRSGVFPHEFAEKRLFVFWGFNATVSSPHQFALARKIREQHGANIVVIDPRRSETAQQADLWLQPCPGTDVAFAYGVMSYLIRQQAIDKDFLRQWTLGFDALQAEAIQWTPERVERVTGVSQAQLEALGELYCVHRPSATLIGIGLQKCDFGADQARAVSLIPALLGQHRGFYYTNGGAFYVDDDMIAGKTLTGKASPVISQVGLAELLASGAFRGMMVQGMNPAVTLPNQRAFRAGLQRDDLFIVVHDTHWSDTAKLADVVLPAPTYLEKADVVCPWSHDRIRLSPQVVAPITDSRDEVWLMRELARRFSVQEDWVCADPWNVMETAFDGAFEDGDWHDLMAGKLLTLKKRPNAEYETPSGKIELTASQAARFGVSPLPTQQEISAAGGEFTLLNSANVRYTSSQFQEVYGAIPAIVQINPKDATRLGIQQGDAVTLMNERGALRIKADVTDDVPPGLLWSPRQYADLEGVPQNTLMTSEPQAFGSGPRFNSTRVRILKQ</sequence>
<name>A0A0S6VY26_9BACT</name>
<comment type="cofactor">
    <cofactor evidence="1">
        <name>Mo-bis(molybdopterin guanine dinucleotide)</name>
        <dbReference type="ChEBI" id="CHEBI:60539"/>
    </cofactor>
</comment>
<dbReference type="Gene3D" id="3.40.228.10">
    <property type="entry name" value="Dimethylsulfoxide Reductase, domain 2"/>
    <property type="match status" value="1"/>
</dbReference>
<dbReference type="Gene3D" id="3.30.2070.10">
    <property type="entry name" value="Formate dehydrogenase/DMSO reductase"/>
    <property type="match status" value="1"/>
</dbReference>
<dbReference type="GO" id="GO:0046872">
    <property type="term" value="F:metal ion binding"/>
    <property type="evidence" value="ECO:0007669"/>
    <property type="project" value="UniProtKB-KW"/>
</dbReference>
<dbReference type="HOGENOM" id="CLU_000422_13_3_0"/>
<protein>
    <submittedName>
        <fullName evidence="9">Formate dehydrogenase</fullName>
    </submittedName>
</protein>
<evidence type="ECO:0000256" key="1">
    <source>
        <dbReference type="ARBA" id="ARBA00001942"/>
    </source>
</evidence>
<dbReference type="InterPro" id="IPR050612">
    <property type="entry name" value="Prok_Mopterin_Oxidored"/>
</dbReference>
<dbReference type="SUPFAM" id="SSF53706">
    <property type="entry name" value="Formate dehydrogenase/DMSO reductase, domains 1-3"/>
    <property type="match status" value="1"/>
</dbReference>
<dbReference type="Pfam" id="PF00384">
    <property type="entry name" value="Molybdopterin"/>
    <property type="match status" value="1"/>
</dbReference>
<dbReference type="InterPro" id="IPR006963">
    <property type="entry name" value="Mopterin_OxRdtase_4Fe-4S_dom"/>
</dbReference>
<dbReference type="AlphaFoldDB" id="A0A0S6VY26"/>
<dbReference type="GO" id="GO:0051536">
    <property type="term" value="F:iron-sulfur cluster binding"/>
    <property type="evidence" value="ECO:0007669"/>
    <property type="project" value="UniProtKB-KW"/>
</dbReference>
<evidence type="ECO:0000256" key="2">
    <source>
        <dbReference type="ARBA" id="ARBA00010312"/>
    </source>
</evidence>
<evidence type="ECO:0000313" key="10">
    <source>
        <dbReference type="Proteomes" id="UP000030700"/>
    </source>
</evidence>
<keyword evidence="5" id="KW-0560">Oxidoreductase</keyword>
<proteinExistence type="inferred from homology"/>
<keyword evidence="4" id="KW-0479">Metal-binding</keyword>
<dbReference type="SUPFAM" id="SSF50692">
    <property type="entry name" value="ADC-like"/>
    <property type="match status" value="1"/>
</dbReference>
<dbReference type="Pfam" id="PF01568">
    <property type="entry name" value="Molydop_binding"/>
    <property type="match status" value="1"/>
</dbReference>
<dbReference type="EMBL" id="DF820456">
    <property type="protein sequence ID" value="GAK50860.1"/>
    <property type="molecule type" value="Genomic_DNA"/>
</dbReference>
<reference evidence="9" key="1">
    <citation type="journal article" date="2015" name="PeerJ">
        <title>First genomic representation of candidate bacterial phylum KSB3 points to enhanced environmental sensing as a trigger of wastewater bulking.</title>
        <authorList>
            <person name="Sekiguchi Y."/>
            <person name="Ohashi A."/>
            <person name="Parks D.H."/>
            <person name="Yamauchi T."/>
            <person name="Tyson G.W."/>
            <person name="Hugenholtz P."/>
        </authorList>
    </citation>
    <scope>NUCLEOTIDE SEQUENCE [LARGE SCALE GENOMIC DNA]</scope>
</reference>